<feature type="region of interest" description="Disordered" evidence="1">
    <location>
        <begin position="604"/>
        <end position="656"/>
    </location>
</feature>
<evidence type="ECO:0000256" key="2">
    <source>
        <dbReference type="SAM" id="Phobius"/>
    </source>
</evidence>
<feature type="compositionally biased region" description="Basic and acidic residues" evidence="1">
    <location>
        <begin position="604"/>
        <end position="638"/>
    </location>
</feature>
<comment type="caution">
    <text evidence="4">The sequence shown here is derived from an EMBL/GenBank/DDBJ whole genome shotgun (WGS) entry which is preliminary data.</text>
</comment>
<feature type="compositionally biased region" description="Low complexity" evidence="1">
    <location>
        <begin position="56"/>
        <end position="77"/>
    </location>
</feature>
<organism evidence="4 5">
    <name type="scientific">Nakaseomyces bracarensis</name>
    <dbReference type="NCBI Taxonomy" id="273131"/>
    <lineage>
        <taxon>Eukaryota</taxon>
        <taxon>Fungi</taxon>
        <taxon>Dikarya</taxon>
        <taxon>Ascomycota</taxon>
        <taxon>Saccharomycotina</taxon>
        <taxon>Saccharomycetes</taxon>
        <taxon>Saccharomycetales</taxon>
        <taxon>Saccharomycetaceae</taxon>
        <taxon>Nakaseomyces</taxon>
    </lineage>
</organism>
<dbReference type="InterPro" id="IPR053001">
    <property type="entry name" value="MNNG_permease-like"/>
</dbReference>
<sequence>MFEKKLSKKHRKFNKKILQDPADTLATSIESGLRSMNKNEEKEKRLRRKDLEHLGDGTVSSNTTTVSSSFSTISSSDGRSDSNEKPQELTEGDERDQSGTPTQMYSSNRKNTRYGDHEPLSDEDSDSDESINSDEEDSDTDSVFDSRTPAVMAEDNDDIISKVSSEASLWKKKTSLLSRRMRDHRRRILAKFLSTHFLLAIFVIGALSLYWGAVYNYDHYLYRVHALAVIQDEPYTTDDGTVIPSIANNVTNIIYGLPCTWTILNRTEFQIIYNLTSPDEIDDRVVKLIYDEKFWMALNIRPGATESFYNSVMKNDTPVFNTSNYFQGVYETGRDPTNFKSSIFPVMQRLEAIYRKQYLTKIVPDFVNNITVPDIASTVNIQNMYGLGNFAMNYIDLRPYTNRALLGPLSMGVNYIIMFAVFSISIFGPLNKEMAKYLKPRSLFFMRIIISWSTFFFLSLFTCTVSAIYQIDFTPAFGKAGFVVYWMTSWLVMGAVGMANENILSLILTFCPSYMSYWLVFWTILNIAPSLYPLALINEFYRFGYAMPIHNGVQLFRVIFLDISKQQMGRNYGILVAWVTVNTALNPFVMKFIAHHVKKREAKKELKRENEIEKEKERRREVRRERKEQKRLLKNEQRHHTHHHHHQQNQHNQSEV</sequence>
<keyword evidence="2" id="KW-0472">Membrane</keyword>
<gene>
    <name evidence="4" type="ORF">RNJ44_01103</name>
</gene>
<feature type="domain" description="DUF3533" evidence="3">
    <location>
        <begin position="196"/>
        <end position="583"/>
    </location>
</feature>
<feature type="compositionally biased region" description="Basic and acidic residues" evidence="1">
    <location>
        <begin position="78"/>
        <end position="88"/>
    </location>
</feature>
<name>A0ABR4NQX4_9SACH</name>
<feature type="compositionally biased region" description="Basic and acidic residues" evidence="1">
    <location>
        <begin position="37"/>
        <end position="55"/>
    </location>
</feature>
<feature type="transmembrane region" description="Helical" evidence="2">
    <location>
        <begin position="572"/>
        <end position="594"/>
    </location>
</feature>
<reference evidence="4 5" key="1">
    <citation type="submission" date="2024-05" db="EMBL/GenBank/DDBJ databases">
        <title>Long read based assembly of the Candida bracarensis genome reveals expanded adhesin content.</title>
        <authorList>
            <person name="Marcet-Houben M."/>
            <person name="Ksiezopolska E."/>
            <person name="Gabaldon T."/>
        </authorList>
    </citation>
    <scope>NUCLEOTIDE SEQUENCE [LARGE SCALE GENOMIC DNA]</scope>
    <source>
        <strain evidence="4 5">CBM6</strain>
    </source>
</reference>
<feature type="transmembrane region" description="Helical" evidence="2">
    <location>
        <begin position="405"/>
        <end position="427"/>
    </location>
</feature>
<dbReference type="Pfam" id="PF12051">
    <property type="entry name" value="DUF3533"/>
    <property type="match status" value="1"/>
</dbReference>
<keyword evidence="2" id="KW-0812">Transmembrane</keyword>
<evidence type="ECO:0000259" key="3">
    <source>
        <dbReference type="Pfam" id="PF12051"/>
    </source>
</evidence>
<dbReference type="PANTHER" id="PTHR34814">
    <property type="entry name" value="NITROSOGUANIDINE RESISTANCE PROTEIN SNG1"/>
    <property type="match status" value="1"/>
</dbReference>
<evidence type="ECO:0000313" key="5">
    <source>
        <dbReference type="Proteomes" id="UP001623330"/>
    </source>
</evidence>
<keyword evidence="5" id="KW-1185">Reference proteome</keyword>
<evidence type="ECO:0000256" key="1">
    <source>
        <dbReference type="SAM" id="MobiDB-lite"/>
    </source>
</evidence>
<feature type="transmembrane region" description="Helical" evidence="2">
    <location>
        <begin position="188"/>
        <end position="211"/>
    </location>
</feature>
<dbReference type="Proteomes" id="UP001623330">
    <property type="component" value="Unassembled WGS sequence"/>
</dbReference>
<feature type="compositionally biased region" description="Polar residues" evidence="1">
    <location>
        <begin position="98"/>
        <end position="109"/>
    </location>
</feature>
<dbReference type="PANTHER" id="PTHR34814:SF1">
    <property type="entry name" value="NITROSOGUANIDINE RESISTANCE PROTEIN SNG1"/>
    <property type="match status" value="1"/>
</dbReference>
<feature type="compositionally biased region" description="Acidic residues" evidence="1">
    <location>
        <begin position="121"/>
        <end position="142"/>
    </location>
</feature>
<dbReference type="EMBL" id="JBEVYD010000009">
    <property type="protein sequence ID" value="KAL3230654.1"/>
    <property type="molecule type" value="Genomic_DNA"/>
</dbReference>
<protein>
    <recommendedName>
        <fullName evidence="3">DUF3533 domain-containing protein</fullName>
    </recommendedName>
</protein>
<dbReference type="InterPro" id="IPR022703">
    <property type="entry name" value="DUF3533"/>
</dbReference>
<feature type="compositionally biased region" description="Basic residues" evidence="1">
    <location>
        <begin position="639"/>
        <end position="648"/>
    </location>
</feature>
<keyword evidence="2" id="KW-1133">Transmembrane helix</keyword>
<proteinExistence type="predicted"/>
<evidence type="ECO:0000313" key="4">
    <source>
        <dbReference type="EMBL" id="KAL3230654.1"/>
    </source>
</evidence>
<accession>A0ABR4NQX4</accession>
<feature type="transmembrane region" description="Helical" evidence="2">
    <location>
        <begin position="448"/>
        <end position="471"/>
    </location>
</feature>
<feature type="region of interest" description="Disordered" evidence="1">
    <location>
        <begin position="29"/>
        <end position="146"/>
    </location>
</feature>